<protein>
    <submittedName>
        <fullName evidence="10">Peptidyl-dipeptidase Dcp</fullName>
    </submittedName>
</protein>
<dbReference type="InterPro" id="IPR001567">
    <property type="entry name" value="Pept_M3A_M3B_dom"/>
</dbReference>
<dbReference type="STRING" id="655355.SAMN05216283_101530"/>
<keyword evidence="5 7" id="KW-0862">Zinc</keyword>
<evidence type="ECO:0000256" key="6">
    <source>
        <dbReference type="ARBA" id="ARBA00023049"/>
    </source>
</evidence>
<gene>
    <name evidence="10" type="ORF">SAMN05216283_101530</name>
</gene>
<sequence length="701" mass="79694">MKNNYRVLSTLLVLLIMMTTQAENSKNPLLKPFTNIHQTAPFDEIKSEHFVPAFEAAIEEARAEVQAIIDNSEAPSFENTVVAMSKTGDRLSTIRKIFFNLNSAETNEDIQKIAQEVAPMLSEFGNDISLNPDLFARVKAVYEQKSSLNLNPEQTTLLENSYLGFVRSGANLNDADKARYREITGELSKLSLKFSENVLAETNAFEMHITNEDDLAGLPDFAKEAAALTAQSKGKEGWLFTLQYPSYIPFMKYADNRELREKMYRAASTKGNKGNEYDNNEIIHQIVNLKLEKAKLLGYESHADYTLQRRMAETPERVEEFLSDLHEASRPAAEKDFAEVVDFARSEGFEGELQRWDWSYYSEKLKKARYGFNEEEVKPFFKLENVIGGVFDLAKTLYGIELKENKSIPVYHADVKAYEVFDADGKFLSVLYLDFFPRDGKRSGAWMTDFRGQWQEAGKDIRPHVSIVTNFTKPTDTKPSLLTFDEVTTFLHEFGHGLHGMLSQCQYESTSGTNVFWDFVELPSQMHENWAYEKEWLDRFAVHYETGEKLPAELIEKIVAAKNFQSGYMSERQLSFGMLDMAFHSIALPLTEDVAQVETKAMAPTELFPAVEGSMMSTAFSHIFAGGYSSGYYSYKWAEVLDADAFAAFKEHGIFDQKTAKAFRTNILEKGGSENPMELYIRFRGQEPTVDALLERSGLKN</sequence>
<dbReference type="GO" id="GO:0006508">
    <property type="term" value="P:proteolysis"/>
    <property type="evidence" value="ECO:0007669"/>
    <property type="project" value="UniProtKB-KW"/>
</dbReference>
<evidence type="ECO:0000259" key="9">
    <source>
        <dbReference type="Pfam" id="PF01432"/>
    </source>
</evidence>
<dbReference type="Pfam" id="PF01432">
    <property type="entry name" value="Peptidase_M3"/>
    <property type="match status" value="1"/>
</dbReference>
<keyword evidence="11" id="KW-1185">Reference proteome</keyword>
<dbReference type="GO" id="GO:0046872">
    <property type="term" value="F:metal ion binding"/>
    <property type="evidence" value="ECO:0007669"/>
    <property type="project" value="UniProtKB-UniRule"/>
</dbReference>
<feature type="signal peptide" evidence="8">
    <location>
        <begin position="1"/>
        <end position="22"/>
    </location>
</feature>
<keyword evidence="8" id="KW-0732">Signal</keyword>
<dbReference type="InterPro" id="IPR024079">
    <property type="entry name" value="MetalloPept_cat_dom_sf"/>
</dbReference>
<keyword evidence="2 7" id="KW-0645">Protease</keyword>
<feature type="domain" description="Peptidase M3A/M3B catalytic" evidence="9">
    <location>
        <begin position="250"/>
        <end position="698"/>
    </location>
</feature>
<dbReference type="FunFam" id="3.40.390.10:FF:000009">
    <property type="entry name" value="Oligopeptidase A"/>
    <property type="match status" value="1"/>
</dbReference>
<comment type="cofactor">
    <cofactor evidence="7">
        <name>Zn(2+)</name>
        <dbReference type="ChEBI" id="CHEBI:29105"/>
    </cofactor>
    <text evidence="7">Binds 1 zinc ion.</text>
</comment>
<dbReference type="RefSeq" id="WP_093918260.1">
    <property type="nucleotide sequence ID" value="NZ_FONW01000001.1"/>
</dbReference>
<evidence type="ECO:0000313" key="10">
    <source>
        <dbReference type="EMBL" id="SFE60345.1"/>
    </source>
</evidence>
<evidence type="ECO:0000256" key="3">
    <source>
        <dbReference type="ARBA" id="ARBA00022723"/>
    </source>
</evidence>
<dbReference type="InterPro" id="IPR045090">
    <property type="entry name" value="Pept_M3A_M3B"/>
</dbReference>
<name>A0A1I2BWF3_9BACT</name>
<keyword evidence="6 7" id="KW-0482">Metalloprotease</keyword>
<feature type="chain" id="PRO_5011572111" evidence="8">
    <location>
        <begin position="23"/>
        <end position="701"/>
    </location>
</feature>
<evidence type="ECO:0000256" key="5">
    <source>
        <dbReference type="ARBA" id="ARBA00022833"/>
    </source>
</evidence>
<evidence type="ECO:0000256" key="7">
    <source>
        <dbReference type="RuleBase" id="RU003435"/>
    </source>
</evidence>
<dbReference type="AlphaFoldDB" id="A0A1I2BWF3"/>
<dbReference type="GO" id="GO:0004222">
    <property type="term" value="F:metalloendopeptidase activity"/>
    <property type="evidence" value="ECO:0007669"/>
    <property type="project" value="InterPro"/>
</dbReference>
<evidence type="ECO:0000256" key="4">
    <source>
        <dbReference type="ARBA" id="ARBA00022801"/>
    </source>
</evidence>
<dbReference type="InterPro" id="IPR024077">
    <property type="entry name" value="Neurolysin/TOP_dom2"/>
</dbReference>
<dbReference type="Gene3D" id="3.40.390.10">
    <property type="entry name" value="Collagenase (Catalytic Domain)"/>
    <property type="match status" value="1"/>
</dbReference>
<dbReference type="SUPFAM" id="SSF55486">
    <property type="entry name" value="Metalloproteases ('zincins'), catalytic domain"/>
    <property type="match status" value="1"/>
</dbReference>
<evidence type="ECO:0000256" key="1">
    <source>
        <dbReference type="ARBA" id="ARBA00006040"/>
    </source>
</evidence>
<dbReference type="Gene3D" id="1.20.1050.40">
    <property type="entry name" value="Endopeptidase. Chain P, domain 1"/>
    <property type="match status" value="1"/>
</dbReference>
<keyword evidence="3 7" id="KW-0479">Metal-binding</keyword>
<evidence type="ECO:0000313" key="11">
    <source>
        <dbReference type="Proteomes" id="UP000198964"/>
    </source>
</evidence>
<dbReference type="GO" id="GO:0005829">
    <property type="term" value="C:cytosol"/>
    <property type="evidence" value="ECO:0007669"/>
    <property type="project" value="TreeGrafter"/>
</dbReference>
<dbReference type="EMBL" id="FONW01000001">
    <property type="protein sequence ID" value="SFE60345.1"/>
    <property type="molecule type" value="Genomic_DNA"/>
</dbReference>
<proteinExistence type="inferred from homology"/>
<dbReference type="GO" id="GO:0004180">
    <property type="term" value="F:carboxypeptidase activity"/>
    <property type="evidence" value="ECO:0007669"/>
    <property type="project" value="TreeGrafter"/>
</dbReference>
<dbReference type="InterPro" id="IPR034005">
    <property type="entry name" value="M3A_DCP"/>
</dbReference>
<keyword evidence="4 7" id="KW-0378">Hydrolase</keyword>
<dbReference type="Proteomes" id="UP000198964">
    <property type="component" value="Unassembled WGS sequence"/>
</dbReference>
<reference evidence="10 11" key="1">
    <citation type="submission" date="2016-10" db="EMBL/GenBank/DDBJ databases">
        <authorList>
            <person name="de Groot N.N."/>
        </authorList>
    </citation>
    <scope>NUCLEOTIDE SEQUENCE [LARGE SCALE GENOMIC DNA]</scope>
    <source>
        <strain evidence="10 11">CGMCC 1.9156</strain>
    </source>
</reference>
<evidence type="ECO:0000256" key="8">
    <source>
        <dbReference type="SAM" id="SignalP"/>
    </source>
</evidence>
<accession>A0A1I2BWF3</accession>
<dbReference type="Gene3D" id="1.10.1370.10">
    <property type="entry name" value="Neurolysin, domain 3"/>
    <property type="match status" value="1"/>
</dbReference>
<evidence type="ECO:0000256" key="2">
    <source>
        <dbReference type="ARBA" id="ARBA00022670"/>
    </source>
</evidence>
<dbReference type="InterPro" id="IPR024080">
    <property type="entry name" value="Neurolysin/TOP_N"/>
</dbReference>
<comment type="similarity">
    <text evidence="1 7">Belongs to the peptidase M3 family.</text>
</comment>
<dbReference type="PANTHER" id="PTHR43660">
    <property type="entry name" value="DIPEPTIDYL CARBOXYPEPTIDASE"/>
    <property type="match status" value="1"/>
</dbReference>
<dbReference type="PANTHER" id="PTHR43660:SF1">
    <property type="entry name" value="DIPEPTIDYL CARBOXYPEPTIDASE"/>
    <property type="match status" value="1"/>
</dbReference>
<organism evidence="10 11">
    <name type="scientific">Sunxiuqinia elliptica</name>
    <dbReference type="NCBI Taxonomy" id="655355"/>
    <lineage>
        <taxon>Bacteria</taxon>
        <taxon>Pseudomonadati</taxon>
        <taxon>Bacteroidota</taxon>
        <taxon>Bacteroidia</taxon>
        <taxon>Marinilabiliales</taxon>
        <taxon>Prolixibacteraceae</taxon>
        <taxon>Sunxiuqinia</taxon>
    </lineage>
</organism>
<dbReference type="CDD" id="cd06456">
    <property type="entry name" value="M3A_DCP"/>
    <property type="match status" value="1"/>
</dbReference>